<evidence type="ECO:0000256" key="5">
    <source>
        <dbReference type="SAM" id="MobiDB-lite"/>
    </source>
</evidence>
<dbReference type="GO" id="GO:0004930">
    <property type="term" value="F:G protein-coupled receptor activity"/>
    <property type="evidence" value="ECO:0007669"/>
    <property type="project" value="InterPro"/>
</dbReference>
<feature type="transmembrane region" description="Helical" evidence="6">
    <location>
        <begin position="294"/>
        <end position="319"/>
    </location>
</feature>
<dbReference type="InterPro" id="IPR052954">
    <property type="entry name" value="GPCR-Ligand_Int"/>
</dbReference>
<comment type="caution">
    <text evidence="8">The sequence shown here is derived from an EMBL/GenBank/DDBJ whole genome shotgun (WGS) entry which is preliminary data.</text>
</comment>
<dbReference type="SMART" id="SM01381">
    <property type="entry name" value="7TM_GPCR_Srsx"/>
    <property type="match status" value="1"/>
</dbReference>
<feature type="transmembrane region" description="Helical" evidence="6">
    <location>
        <begin position="65"/>
        <end position="87"/>
    </location>
</feature>
<sequence>MEGDEYDTNDTMDYEYSENSMVADRNQLTYYLMGIGGMIVCCLGNVGNILSIIVLTRKAMRSSTYIYLAALAICDMLVLIFTMLLLLKDTKAPSQGLSPLYESYYAFLFPWVHPITITFQTTSIWLTLAFTIDRYIMICHPFQSESMCNRGRAKKVVIGIYIGGIIFSIPRFLEYYTHAFTVPMANRTETIYMIELTDMGNDQYYKEVVHSWLYLICVCGLPFLLLAVLNAFLIHAVHLSRKKGKEINVREKKRNDTTTMLIGVVITFLICQVPALVARMMWAFSTISKLSRSYHMFSEVCNFLVILNSAINIVPYYFFGKKFRKEFWRLFCACFFNKEELRRIARSMSVSVDHRRWSVASHHANAVEMNGLYQSLHGSSIKKHKRSIDVPLIRRESRSNGSEPNSPDTDQPSPTQTNWPNIPTYSSPNARLSPDDWKRSNTCIKT</sequence>
<feature type="domain" description="G-protein coupled receptors family 1 profile" evidence="7">
    <location>
        <begin position="47"/>
        <end position="316"/>
    </location>
</feature>
<evidence type="ECO:0000313" key="9">
    <source>
        <dbReference type="Proteomes" id="UP001347796"/>
    </source>
</evidence>
<dbReference type="PROSITE" id="PS50262">
    <property type="entry name" value="G_PROTEIN_RECEP_F1_2"/>
    <property type="match status" value="1"/>
</dbReference>
<feature type="transmembrane region" description="Helical" evidence="6">
    <location>
        <begin position="107"/>
        <end position="132"/>
    </location>
</feature>
<keyword evidence="9" id="KW-1185">Reference proteome</keyword>
<feature type="transmembrane region" description="Helical" evidence="6">
    <location>
        <begin position="258"/>
        <end position="282"/>
    </location>
</feature>
<evidence type="ECO:0000256" key="6">
    <source>
        <dbReference type="SAM" id="Phobius"/>
    </source>
</evidence>
<keyword evidence="2 6" id="KW-0812">Transmembrane</keyword>
<dbReference type="SUPFAM" id="SSF81321">
    <property type="entry name" value="Family A G protein-coupled receptor-like"/>
    <property type="match status" value="1"/>
</dbReference>
<dbReference type="Proteomes" id="UP001347796">
    <property type="component" value="Unassembled WGS sequence"/>
</dbReference>
<dbReference type="CDD" id="cd14978">
    <property type="entry name" value="7tmA_FMRFamide_R-like"/>
    <property type="match status" value="1"/>
</dbReference>
<dbReference type="Gene3D" id="1.20.1070.10">
    <property type="entry name" value="Rhodopsin 7-helix transmembrane proteins"/>
    <property type="match status" value="1"/>
</dbReference>
<evidence type="ECO:0000259" key="7">
    <source>
        <dbReference type="PROSITE" id="PS50262"/>
    </source>
</evidence>
<protein>
    <recommendedName>
        <fullName evidence="7">G-protein coupled receptors family 1 profile domain-containing protein</fullName>
    </recommendedName>
</protein>
<dbReference type="InterPro" id="IPR000276">
    <property type="entry name" value="GPCR_Rhodpsn"/>
</dbReference>
<keyword evidence="4 6" id="KW-0472">Membrane</keyword>
<reference evidence="8 9" key="1">
    <citation type="submission" date="2024-01" db="EMBL/GenBank/DDBJ databases">
        <title>The genome of the rayed Mediterranean limpet Patella caerulea (Linnaeus, 1758).</title>
        <authorList>
            <person name="Anh-Thu Weber A."/>
            <person name="Halstead-Nussloch G."/>
        </authorList>
    </citation>
    <scope>NUCLEOTIDE SEQUENCE [LARGE SCALE GENOMIC DNA]</scope>
    <source>
        <strain evidence="8">AATW-2023a</strain>
        <tissue evidence="8">Whole specimen</tissue>
    </source>
</reference>
<comment type="subcellular location">
    <subcellularLocation>
        <location evidence="1">Membrane</location>
    </subcellularLocation>
</comment>
<dbReference type="AlphaFoldDB" id="A0AAN8PRQ7"/>
<evidence type="ECO:0000256" key="2">
    <source>
        <dbReference type="ARBA" id="ARBA00022692"/>
    </source>
</evidence>
<feature type="transmembrane region" description="Helical" evidence="6">
    <location>
        <begin position="153"/>
        <end position="173"/>
    </location>
</feature>
<feature type="transmembrane region" description="Helical" evidence="6">
    <location>
        <begin position="30"/>
        <end position="53"/>
    </location>
</feature>
<accession>A0AAN8PRQ7</accession>
<evidence type="ECO:0000256" key="3">
    <source>
        <dbReference type="ARBA" id="ARBA00022989"/>
    </source>
</evidence>
<evidence type="ECO:0000256" key="4">
    <source>
        <dbReference type="ARBA" id="ARBA00023136"/>
    </source>
</evidence>
<dbReference type="Pfam" id="PF00001">
    <property type="entry name" value="7tm_1"/>
    <property type="match status" value="1"/>
</dbReference>
<keyword evidence="3 6" id="KW-1133">Transmembrane helix</keyword>
<dbReference type="PANTHER" id="PTHR46641">
    <property type="entry name" value="FMRFAMIDE RECEPTOR-RELATED"/>
    <property type="match status" value="1"/>
</dbReference>
<feature type="compositionally biased region" description="Polar residues" evidence="5">
    <location>
        <begin position="399"/>
        <end position="430"/>
    </location>
</feature>
<dbReference type="PANTHER" id="PTHR46641:SF2">
    <property type="entry name" value="FMRFAMIDE RECEPTOR"/>
    <property type="match status" value="1"/>
</dbReference>
<dbReference type="EMBL" id="JAZGQO010000010">
    <property type="protein sequence ID" value="KAK6176996.1"/>
    <property type="molecule type" value="Genomic_DNA"/>
</dbReference>
<dbReference type="PRINTS" id="PR00237">
    <property type="entry name" value="GPCRRHODOPSN"/>
</dbReference>
<evidence type="ECO:0000313" key="8">
    <source>
        <dbReference type="EMBL" id="KAK6176996.1"/>
    </source>
</evidence>
<name>A0AAN8PRQ7_PATCE</name>
<dbReference type="GO" id="GO:0016020">
    <property type="term" value="C:membrane"/>
    <property type="evidence" value="ECO:0007669"/>
    <property type="project" value="UniProtKB-SubCell"/>
</dbReference>
<organism evidence="8 9">
    <name type="scientific">Patella caerulea</name>
    <name type="common">Rayed Mediterranean limpet</name>
    <dbReference type="NCBI Taxonomy" id="87958"/>
    <lineage>
        <taxon>Eukaryota</taxon>
        <taxon>Metazoa</taxon>
        <taxon>Spiralia</taxon>
        <taxon>Lophotrochozoa</taxon>
        <taxon>Mollusca</taxon>
        <taxon>Gastropoda</taxon>
        <taxon>Patellogastropoda</taxon>
        <taxon>Patelloidea</taxon>
        <taxon>Patellidae</taxon>
        <taxon>Patella</taxon>
    </lineage>
</organism>
<evidence type="ECO:0000256" key="1">
    <source>
        <dbReference type="ARBA" id="ARBA00004370"/>
    </source>
</evidence>
<proteinExistence type="predicted"/>
<dbReference type="InterPro" id="IPR017452">
    <property type="entry name" value="GPCR_Rhodpsn_7TM"/>
</dbReference>
<gene>
    <name evidence="8" type="ORF">SNE40_015191</name>
</gene>
<feature type="transmembrane region" description="Helical" evidence="6">
    <location>
        <begin position="212"/>
        <end position="237"/>
    </location>
</feature>
<feature type="region of interest" description="Disordered" evidence="5">
    <location>
        <begin position="392"/>
        <end position="446"/>
    </location>
</feature>